<dbReference type="EMBL" id="UZAI01006444">
    <property type="protein sequence ID" value="VDO95427.1"/>
    <property type="molecule type" value="Genomic_DNA"/>
</dbReference>
<accession>A0A183M5Y5</accession>
<dbReference type="Proteomes" id="UP000277204">
    <property type="component" value="Unassembled WGS sequence"/>
</dbReference>
<gene>
    <name evidence="1" type="ORF">SMRZ_LOCUS11460</name>
</gene>
<keyword evidence="2" id="KW-1185">Reference proteome</keyword>
<sequence>MWISWWSRWWFVFIRFIFNLHIFTSQCIFTNIFDIFLP</sequence>
<name>A0A183M5Y5_9TREM</name>
<reference evidence="1 2" key="1">
    <citation type="submission" date="2018-11" db="EMBL/GenBank/DDBJ databases">
        <authorList>
            <consortium name="Pathogen Informatics"/>
        </authorList>
    </citation>
    <scope>NUCLEOTIDE SEQUENCE [LARGE SCALE GENOMIC DNA]</scope>
    <source>
        <strain evidence="1 2">Zambia</strain>
    </source>
</reference>
<evidence type="ECO:0000313" key="2">
    <source>
        <dbReference type="Proteomes" id="UP000277204"/>
    </source>
</evidence>
<protein>
    <submittedName>
        <fullName evidence="1">Uncharacterized protein</fullName>
    </submittedName>
</protein>
<evidence type="ECO:0000313" key="1">
    <source>
        <dbReference type="EMBL" id="VDO95427.1"/>
    </source>
</evidence>
<dbReference type="AlphaFoldDB" id="A0A183M5Y5"/>
<organism evidence="1 2">
    <name type="scientific">Schistosoma margrebowiei</name>
    <dbReference type="NCBI Taxonomy" id="48269"/>
    <lineage>
        <taxon>Eukaryota</taxon>
        <taxon>Metazoa</taxon>
        <taxon>Spiralia</taxon>
        <taxon>Lophotrochozoa</taxon>
        <taxon>Platyhelminthes</taxon>
        <taxon>Trematoda</taxon>
        <taxon>Digenea</taxon>
        <taxon>Strigeidida</taxon>
        <taxon>Schistosomatoidea</taxon>
        <taxon>Schistosomatidae</taxon>
        <taxon>Schistosoma</taxon>
    </lineage>
</organism>
<proteinExistence type="predicted"/>